<evidence type="ECO:0000256" key="1">
    <source>
        <dbReference type="SAM" id="Phobius"/>
    </source>
</evidence>
<feature type="transmembrane region" description="Helical" evidence="1">
    <location>
        <begin position="53"/>
        <end position="71"/>
    </location>
</feature>
<feature type="transmembrane region" description="Helical" evidence="1">
    <location>
        <begin position="30"/>
        <end position="47"/>
    </location>
</feature>
<evidence type="ECO:0000313" key="2">
    <source>
        <dbReference type="EMBL" id="MEE1934637.1"/>
    </source>
</evidence>
<dbReference type="EMBL" id="JAZDQJ010000016">
    <property type="protein sequence ID" value="MEE1934637.1"/>
    <property type="molecule type" value="Genomic_DNA"/>
</dbReference>
<protein>
    <recommendedName>
        <fullName evidence="4">Amino acid transporter</fullName>
    </recommendedName>
</protein>
<keyword evidence="1" id="KW-0472">Membrane</keyword>
<evidence type="ECO:0000313" key="3">
    <source>
        <dbReference type="Proteomes" id="UP001335100"/>
    </source>
</evidence>
<keyword evidence="1" id="KW-1133">Transmembrane helix</keyword>
<comment type="caution">
    <text evidence="2">The sequence shown here is derived from an EMBL/GenBank/DDBJ whole genome shotgun (WGS) entry which is preliminary data.</text>
</comment>
<accession>A0ABU7HSY5</accession>
<evidence type="ECO:0008006" key="4">
    <source>
        <dbReference type="Google" id="ProtNLM"/>
    </source>
</evidence>
<sequence length="86" mass="9805">MDGIDLLQWPAMLATLLAAWWIGSQRAHRRCIGFICFITSNLLWGIWGWHTQAWALIVLQVCLFLMNLRGLRKNAPAATRPEESPS</sequence>
<feature type="transmembrane region" description="Helical" evidence="1">
    <location>
        <begin position="6"/>
        <end position="23"/>
    </location>
</feature>
<name>A0ABU7HSY5_9PSED</name>
<dbReference type="Proteomes" id="UP001335100">
    <property type="component" value="Unassembled WGS sequence"/>
</dbReference>
<organism evidence="2 3">
    <name type="scientific">Pseudomonas ulcerans</name>
    <dbReference type="NCBI Taxonomy" id="3115852"/>
    <lineage>
        <taxon>Bacteria</taxon>
        <taxon>Pseudomonadati</taxon>
        <taxon>Pseudomonadota</taxon>
        <taxon>Gammaproteobacteria</taxon>
        <taxon>Pseudomonadales</taxon>
        <taxon>Pseudomonadaceae</taxon>
        <taxon>Pseudomonas</taxon>
    </lineage>
</organism>
<dbReference type="RefSeq" id="WP_330075399.1">
    <property type="nucleotide sequence ID" value="NZ_JAZDQJ010000016.1"/>
</dbReference>
<keyword evidence="1" id="KW-0812">Transmembrane</keyword>
<keyword evidence="3" id="KW-1185">Reference proteome</keyword>
<gene>
    <name evidence="2" type="ORF">V0R50_15520</name>
</gene>
<proteinExistence type="predicted"/>
<reference evidence="2 3" key="1">
    <citation type="submission" date="2024-01" db="EMBL/GenBank/DDBJ databases">
        <title>Unpublished Manusciprt.</title>
        <authorList>
            <person name="Duman M."/>
            <person name="Valdes E.G."/>
            <person name="Ajmi N."/>
            <person name="Altun S."/>
            <person name="Saticioglu I.B."/>
        </authorList>
    </citation>
    <scope>NUCLEOTIDE SEQUENCE [LARGE SCALE GENOMIC DNA]</scope>
    <source>
        <strain evidence="2 3">148P</strain>
    </source>
</reference>